<evidence type="ECO:0000256" key="7">
    <source>
        <dbReference type="ARBA" id="ARBA00023136"/>
    </source>
</evidence>
<dbReference type="FunFam" id="2.60.40.60:FF:000033">
    <property type="entry name" value="FAT atypical cadherin 1"/>
    <property type="match status" value="1"/>
</dbReference>
<feature type="region of interest" description="Disordered" evidence="9">
    <location>
        <begin position="2774"/>
        <end position="2826"/>
    </location>
</feature>
<evidence type="ECO:0000256" key="5">
    <source>
        <dbReference type="ARBA" id="ARBA00022837"/>
    </source>
</evidence>
<organism evidence="12 13">
    <name type="scientific">Pomacea canaliculata</name>
    <name type="common">Golden apple snail</name>
    <dbReference type="NCBI Taxonomy" id="400727"/>
    <lineage>
        <taxon>Eukaryota</taxon>
        <taxon>Metazoa</taxon>
        <taxon>Spiralia</taxon>
        <taxon>Lophotrochozoa</taxon>
        <taxon>Mollusca</taxon>
        <taxon>Gastropoda</taxon>
        <taxon>Caenogastropoda</taxon>
        <taxon>Architaenioglossa</taxon>
        <taxon>Ampullarioidea</taxon>
        <taxon>Ampullariidae</taxon>
        <taxon>Pomacea</taxon>
    </lineage>
</organism>
<dbReference type="Gene3D" id="2.60.40.60">
    <property type="entry name" value="Cadherins"/>
    <property type="match status" value="21"/>
</dbReference>
<dbReference type="PANTHER" id="PTHR24026">
    <property type="entry name" value="FAT ATYPICAL CADHERIN-RELATED"/>
    <property type="match status" value="1"/>
</dbReference>
<feature type="domain" description="Cadherin" evidence="11">
    <location>
        <begin position="2105"/>
        <end position="2193"/>
    </location>
</feature>
<evidence type="ECO:0000256" key="1">
    <source>
        <dbReference type="ARBA" id="ARBA00004167"/>
    </source>
</evidence>
<feature type="domain" description="Cadherin" evidence="11">
    <location>
        <begin position="2257"/>
        <end position="2363"/>
    </location>
</feature>
<keyword evidence="6 10" id="KW-1133">Transmembrane helix</keyword>
<accession>A0A2T7Q1Q6</accession>
<feature type="domain" description="Cadherin" evidence="11">
    <location>
        <begin position="178"/>
        <end position="284"/>
    </location>
</feature>
<evidence type="ECO:0000256" key="4">
    <source>
        <dbReference type="ARBA" id="ARBA00022737"/>
    </source>
</evidence>
<feature type="domain" description="Cadherin" evidence="11">
    <location>
        <begin position="1932"/>
        <end position="2029"/>
    </location>
</feature>
<dbReference type="SMART" id="SM00112">
    <property type="entry name" value="CA"/>
    <property type="match status" value="20"/>
</dbReference>
<feature type="domain" description="Cadherin" evidence="11">
    <location>
        <begin position="1091"/>
        <end position="1188"/>
    </location>
</feature>
<name>A0A2T7Q1Q6_POMCA</name>
<evidence type="ECO:0000256" key="8">
    <source>
        <dbReference type="PROSITE-ProRule" id="PRU00043"/>
    </source>
</evidence>
<dbReference type="PROSITE" id="PS00232">
    <property type="entry name" value="CADHERIN_1"/>
    <property type="match status" value="7"/>
</dbReference>
<dbReference type="PROSITE" id="PS50268">
    <property type="entry name" value="CADHERIN_2"/>
    <property type="match status" value="21"/>
</dbReference>
<evidence type="ECO:0000256" key="6">
    <source>
        <dbReference type="ARBA" id="ARBA00022989"/>
    </source>
</evidence>
<feature type="compositionally biased region" description="Polar residues" evidence="9">
    <location>
        <begin position="2734"/>
        <end position="2744"/>
    </location>
</feature>
<feature type="domain" description="Cadherin" evidence="11">
    <location>
        <begin position="498"/>
        <end position="596"/>
    </location>
</feature>
<proteinExistence type="predicted"/>
<feature type="domain" description="Cadherin" evidence="11">
    <location>
        <begin position="802"/>
        <end position="902"/>
    </location>
</feature>
<feature type="domain" description="Cadherin" evidence="11">
    <location>
        <begin position="389"/>
        <end position="497"/>
    </location>
</feature>
<dbReference type="Proteomes" id="UP000245119">
    <property type="component" value="Linkage Group LG1"/>
</dbReference>
<keyword evidence="4" id="KW-0677">Repeat</keyword>
<evidence type="ECO:0000256" key="10">
    <source>
        <dbReference type="SAM" id="Phobius"/>
    </source>
</evidence>
<dbReference type="SUPFAM" id="SSF49313">
    <property type="entry name" value="Cadherin-like"/>
    <property type="match status" value="21"/>
</dbReference>
<dbReference type="Pfam" id="PF00028">
    <property type="entry name" value="Cadherin"/>
    <property type="match status" value="11"/>
</dbReference>
<feature type="domain" description="Cadherin" evidence="11">
    <location>
        <begin position="1487"/>
        <end position="1600"/>
    </location>
</feature>
<sequence length="2826" mass="306120">MKSVKLEYGCGVLGNLLAPPSVSSDTSDCISTVEGASVQRYSLYIASQLDFETMPNNIQNYVYCTDSTNVQAIRLEVTLFITDVNEFPPGFKDAPYSISLPEDTPIDSSGSGQFVTDSAATGIVLLNTRLDFELGPRQYVLTLSAEEYQTPDGSTPKTSYTTLTIKVTDVDEFGPVFSSDVYTLSIAEHIYTGGVYNTDPPLRAVDDDATKENIIITTDNSTSLQVRSHFSVLANGSLVVIGNVTRGQYSLNVRAYQINRPADRMNVASVLITVFDLNDHAPVMSSATYTVRIPEDASPGAIIATVFASDADVGENSSFSFYLSDNSIFTISTENAVGVVKLVGRLESTSSFTVQVYAQEDKSVEKFRSNNSTLVINVTDVNDNNPVFVNTTYSFSVPQTAAKGQEIGQVNAADKDAGPNGQVSYRLSGAYGIEEGTFVVDSATGRVVLSRNLTRRDVGVAVLAIEAYDGATEGERRSSMAQVQVKITSVNLSPPVFNSSTYTFTVLETSPVGFRVGAVAASDMDNDSLLYTLNNDTDFQLQGNPPALYLKSVLDLDSASRGSVYVLKVQVTDGDYSSTATVSVTVEHVNEYEPVWNQTVYTFQVLENATSGSFVQKITASDKDSGSDGTVMYSISPGVGPFIINPSTGVLTISCSTLTCLDYESETQYVIIVNAIDGGQPAKTSAATIIITVINCNDEKPQFASDFTGSVTENLPPGFTILLLQASDLDTPEKDLVFSLSSVVPPGVIRVDNLYVVTNVSLDAEKTRVITGLVHVTDGLHTSTAALSISVQDVNDNAPQVVFTVNPVEIPEKATTGAKVLVVNVTDADVTNSGFTFWLEGAEGKFAIDHTTGTITVSGAFDRRVQNHYNVQVWVSDQGAPPRLNHSLLYINVTDSNTSPTFVNISNSSVIRYRFDVREDAPVGFSVGRVLALDPDPGSSGQVRYVISTGNSDHVFLLVEAVDNSLEPRTATATVDVSVVNVVEAPAWPASLPIIYITLHSQCAGTQPSDRLQDVMVVSSNSQSDVTYSLTNHPNLFSIDNVTGLLRAHAALLTLSAYQVGLRVCAVGNKTACSDAALTVRVETNDAITFCPPFLVVRVSESASVGYVITDLNTTKGDDHVTYSFSSSTFEFGLGQSSGVVSLVQRLDRERTDQYILQVVAVYVPTNTSVTAQVTIIVDDAPDSPPIFNQKVYEGEINENTAFGNGVRVLGSRGGLKISASDPDLNSSLTYYITKDNSGGAFLVSHLTGEITVNHSVDLEAMEPSLNGSFTLQVLVSDGYFNDTAMVRIHIVNVNDNPPRFSPDTRNFTISEIRYLSPSTQTENDFCLCLSWTGKKLPSIPLVSLQRTPGVKCRLPVFQGSLVINAVVGDDNDQPPIFEKSTYRLSVVEGAAGIGQSLVISAHDNDIGDNARLTYSLQTGNENNSFSISTINSSKAVVRVEKPLDRERVSSMRLEVIAKDGGQKSLTGTCTIEVTIEDINDNAPRFVSSVYNAVISEDATNNTRLSLVPSLQVIDEDAGTNGSSGVVYSLETGSGLPFYVDSITGDIHVLFTLDYQHLDWEKISSYILKLVATDDRGQGLSGTTIVNITVNNINDKTPEFTTPHYQWHVNEAAPLGYVFGYVNATDGDSDPSLLRYYIYSGGQGKFYLDPLSGAMMVSGLLDRETTEGYDLKLEVYDSQLRGNATATVTVDDANDNCPVFQHAAPLVMYVSEGVAQIDILNLTASDIDIGDNGNVSYFINDTDVSRSVTVFPNGTMYLVYELDHEKKDQSVLNFLVWARDAGSPPCATSLPVRLVVLDVNDNSPEVCKVSQSQDLECSNKLMLRTVSGSPAGTFLAVLKVHDWDESDEGNTSLQFTKDEANLFAFDPLTGVLTLAKALHLADLAARGLLDADNTTYRAEVLAFDSGAPLQRNTSAELLLHIFPQAPSTPVFLAPVFNFSVPENSANVEVGRVKATSGSEGANISYSVLDSEFFAVNRDGVITTKRPLDRESMDQLAFLVLASSGPAPSDTASAVVLVTVLDENDNPPLFSSSEYDVTVKENIANVTILQLQATDKDSGVNGHLTFTLLNASLEKYFHLEESTGLLLLHAPLDREAQATYTFDVQVLNVTARDPDEGLNGQVVYELKQRDPVTALFYINELTGTIYNSRKLDIEDGQQVYNLSVIAHDLGTPSLTTEVSVTIYVNNLSDVTPQLTVDPRQVFLVLGTPSNFLVPVNISAGFGNVTFAISSGNDENLFSIDSIKGELRLRVTVTSVQLEQETYAAVIVENTVPPVLLVDIHSNAERAGVPVVYSINTYTDFFYILPESGRLYCNRSLDRERMNEYVIHVTVELKNSLPARQKRDLGSGGDVVVIVKDVNDNPPEFNLTNQVFGILRSAPALTLVTTLKAQDPDDNKDVVVYDVASGDRDIFLVTSEGQVITLVPMNSVTKSSFILVVKATDKQGSGLSTTSSIKILVLSNAERFGLVANMPLATFIEKQNYILRNLSDILGLDVQLEKIEPHQGDTVDDSKSDIYFYAFDANDTAVPFDVVQQRVLANSEPVKWLLNGLELLQVTDAPAKVKVEIRYEVGAVEIALLVVSGIIFFACFVAILIVCRSWRKQKELQAREEAATKARQRLERENSQRTDVTHDDADPEEPLELYRQPGRLDLEDQECVMYLGLEENGVNSPRQPQTGLPGSLLEPDLLQTVFDGFQNQTPPQDTAADSGIDQRSGSDNDGGSVSSLDVQQQQQQQQQGPAGNTHQVSDSPAVGESHTKVSPKKVSFQTNIGAEVYASCEGAGVHDKDETGKDFSGLPVTREPRDPSVDYENADDDYDDLGLPTHPMVTQF</sequence>
<comment type="subcellular location">
    <subcellularLocation>
        <location evidence="1">Membrane</location>
        <topology evidence="1">Single-pass membrane protein</topology>
    </subcellularLocation>
</comment>
<dbReference type="GO" id="GO:0005886">
    <property type="term" value="C:plasma membrane"/>
    <property type="evidence" value="ECO:0007669"/>
    <property type="project" value="UniProtKB-SubCell"/>
</dbReference>
<dbReference type="GO" id="GO:0005509">
    <property type="term" value="F:calcium ion binding"/>
    <property type="evidence" value="ECO:0007669"/>
    <property type="project" value="UniProtKB-UniRule"/>
</dbReference>
<dbReference type="InterPro" id="IPR002126">
    <property type="entry name" value="Cadherin-like_dom"/>
</dbReference>
<feature type="domain" description="Cadherin" evidence="11">
    <location>
        <begin position="2372"/>
        <end position="2471"/>
    </location>
</feature>
<dbReference type="FunFam" id="2.60.40.60:FF:000020">
    <property type="entry name" value="Dachsous cadherin-related 1b"/>
    <property type="match status" value="2"/>
</dbReference>
<reference evidence="12 13" key="1">
    <citation type="submission" date="2018-04" db="EMBL/GenBank/DDBJ databases">
        <title>The genome of golden apple snail Pomacea canaliculata provides insight into stress tolerance and invasive adaptation.</title>
        <authorList>
            <person name="Liu C."/>
            <person name="Liu B."/>
            <person name="Ren Y."/>
            <person name="Zhang Y."/>
            <person name="Wang H."/>
            <person name="Li S."/>
            <person name="Jiang F."/>
            <person name="Yin L."/>
            <person name="Zhang G."/>
            <person name="Qian W."/>
            <person name="Fan W."/>
        </authorList>
    </citation>
    <scope>NUCLEOTIDE SEQUENCE [LARGE SCALE GENOMIC DNA]</scope>
    <source>
        <strain evidence="12">SZHN2017</strain>
        <tissue evidence="12">Muscle</tissue>
    </source>
</reference>
<dbReference type="EMBL" id="PZQS01000001">
    <property type="protein sequence ID" value="PVD39612.1"/>
    <property type="molecule type" value="Genomic_DNA"/>
</dbReference>
<feature type="domain" description="Cadherin" evidence="11">
    <location>
        <begin position="1379"/>
        <end position="1486"/>
    </location>
</feature>
<gene>
    <name evidence="12" type="ORF">C0Q70_02248</name>
</gene>
<feature type="compositionally biased region" description="Basic and acidic residues" evidence="9">
    <location>
        <begin position="2778"/>
        <end position="2787"/>
    </location>
</feature>
<dbReference type="CDD" id="cd11304">
    <property type="entry name" value="Cadherin_repeat"/>
    <property type="match status" value="20"/>
</dbReference>
<feature type="domain" description="Cadherin" evidence="11">
    <location>
        <begin position="1829"/>
        <end position="1931"/>
    </location>
</feature>
<feature type="compositionally biased region" description="Basic and acidic residues" evidence="9">
    <location>
        <begin position="2612"/>
        <end position="2630"/>
    </location>
</feature>
<feature type="region of interest" description="Disordered" evidence="9">
    <location>
        <begin position="2690"/>
        <end position="2762"/>
    </location>
</feature>
<feature type="domain" description="Cadherin" evidence="11">
    <location>
        <begin position="73"/>
        <end position="177"/>
    </location>
</feature>
<evidence type="ECO:0000256" key="2">
    <source>
        <dbReference type="ARBA" id="ARBA00022692"/>
    </source>
</evidence>
<keyword evidence="13" id="KW-1185">Reference proteome</keyword>
<keyword evidence="3" id="KW-0732">Signal</keyword>
<feature type="domain" description="Cadherin" evidence="11">
    <location>
        <begin position="703"/>
        <end position="801"/>
    </location>
</feature>
<comment type="caution">
    <text evidence="12">The sequence shown here is derived from an EMBL/GenBank/DDBJ whole genome shotgun (WGS) entry which is preliminary data.</text>
</comment>
<dbReference type="InterPro" id="IPR020894">
    <property type="entry name" value="Cadherin_CS"/>
</dbReference>
<evidence type="ECO:0000313" key="13">
    <source>
        <dbReference type="Proteomes" id="UP000245119"/>
    </source>
</evidence>
<evidence type="ECO:0000313" key="12">
    <source>
        <dbReference type="EMBL" id="PVD39612.1"/>
    </source>
</evidence>
<feature type="domain" description="Cadherin" evidence="11">
    <location>
        <begin position="597"/>
        <end position="703"/>
    </location>
</feature>
<dbReference type="STRING" id="400727.A0A2T7Q1Q6"/>
<protein>
    <recommendedName>
        <fullName evidence="11">Cadherin domain-containing protein</fullName>
    </recommendedName>
</protein>
<evidence type="ECO:0000259" key="11">
    <source>
        <dbReference type="PROSITE" id="PS50268"/>
    </source>
</evidence>
<dbReference type="PRINTS" id="PR00205">
    <property type="entry name" value="CADHERIN"/>
</dbReference>
<evidence type="ECO:0000256" key="9">
    <source>
        <dbReference type="SAM" id="MobiDB-lite"/>
    </source>
</evidence>
<dbReference type="PANTHER" id="PTHR24026:SF126">
    <property type="entry name" value="PROTOCADHERIN FAT 4"/>
    <property type="match status" value="1"/>
</dbReference>
<feature type="compositionally biased region" description="Low complexity" evidence="9">
    <location>
        <begin position="2711"/>
        <end position="2733"/>
    </location>
</feature>
<feature type="domain" description="Cadherin" evidence="11">
    <location>
        <begin position="1719"/>
        <end position="1806"/>
    </location>
</feature>
<keyword evidence="5 8" id="KW-0106">Calcium</keyword>
<feature type="domain" description="Cadherin" evidence="11">
    <location>
        <begin position="285"/>
        <end position="388"/>
    </location>
</feature>
<dbReference type="OrthoDB" id="6252479at2759"/>
<keyword evidence="2 10" id="KW-0812">Transmembrane</keyword>
<keyword evidence="7 10" id="KW-0472">Membrane</keyword>
<feature type="domain" description="Cadherin" evidence="11">
    <location>
        <begin position="909"/>
        <end position="1094"/>
    </location>
</feature>
<feature type="transmembrane region" description="Helical" evidence="10">
    <location>
        <begin position="2572"/>
        <end position="2593"/>
    </location>
</feature>
<feature type="domain" description="Cadherin" evidence="11">
    <location>
        <begin position="2030"/>
        <end position="2103"/>
    </location>
</feature>
<feature type="region of interest" description="Disordered" evidence="9">
    <location>
        <begin position="2612"/>
        <end position="2643"/>
    </location>
</feature>
<feature type="domain" description="Cadherin" evidence="11">
    <location>
        <begin position="1189"/>
        <end position="1301"/>
    </location>
</feature>
<dbReference type="InterPro" id="IPR015919">
    <property type="entry name" value="Cadherin-like_sf"/>
</dbReference>
<evidence type="ECO:0000256" key="3">
    <source>
        <dbReference type="ARBA" id="ARBA00022729"/>
    </source>
</evidence>
<feature type="domain" description="Cadherin" evidence="11">
    <location>
        <begin position="1601"/>
        <end position="1700"/>
    </location>
</feature>
<dbReference type="GO" id="GO:0007156">
    <property type="term" value="P:homophilic cell adhesion via plasma membrane adhesion molecules"/>
    <property type="evidence" value="ECO:0007669"/>
    <property type="project" value="InterPro"/>
</dbReference>